<reference evidence="1" key="1">
    <citation type="submission" date="2021-04" db="EMBL/GenBank/DDBJ databases">
        <title>Phylogenetic analysis of Acidobacteriaceae.</title>
        <authorList>
            <person name="Qiu L."/>
            <person name="Zhang Q."/>
        </authorList>
    </citation>
    <scope>NUCLEOTIDE SEQUENCE</scope>
    <source>
        <strain evidence="1">DSM 25168</strain>
    </source>
</reference>
<evidence type="ECO:0000313" key="1">
    <source>
        <dbReference type="EMBL" id="UWZ86734.1"/>
    </source>
</evidence>
<protein>
    <submittedName>
        <fullName evidence="1">Uncharacterized protein</fullName>
    </submittedName>
</protein>
<organism evidence="1 2">
    <name type="scientific">Occallatibacter riparius</name>
    <dbReference type="NCBI Taxonomy" id="1002689"/>
    <lineage>
        <taxon>Bacteria</taxon>
        <taxon>Pseudomonadati</taxon>
        <taxon>Acidobacteriota</taxon>
        <taxon>Terriglobia</taxon>
        <taxon>Terriglobales</taxon>
        <taxon>Acidobacteriaceae</taxon>
        <taxon>Occallatibacter</taxon>
    </lineage>
</organism>
<dbReference type="RefSeq" id="WP_260796371.1">
    <property type="nucleotide sequence ID" value="NZ_CP093313.1"/>
</dbReference>
<evidence type="ECO:0000313" key="2">
    <source>
        <dbReference type="Proteomes" id="UP001059380"/>
    </source>
</evidence>
<dbReference type="AlphaFoldDB" id="A0A9J7BZ01"/>
<name>A0A9J7BZ01_9BACT</name>
<gene>
    <name evidence="1" type="ORF">MOP44_12480</name>
</gene>
<dbReference type="EMBL" id="CP093313">
    <property type="protein sequence ID" value="UWZ86734.1"/>
    <property type="molecule type" value="Genomic_DNA"/>
</dbReference>
<dbReference type="Proteomes" id="UP001059380">
    <property type="component" value="Chromosome"/>
</dbReference>
<proteinExistence type="predicted"/>
<keyword evidence="2" id="KW-1185">Reference proteome</keyword>
<sequence length="58" mass="6228">MGESLAAAIAILFRRRQGGEIAKTLLLSPGYSYYGYDGPGGDALRSGAIEFTELLRSF</sequence>
<accession>A0A9J7BZ01</accession>
<dbReference type="KEGG" id="orp:MOP44_12480"/>